<organism evidence="2">
    <name type="scientific">uncultured Caudovirales phage</name>
    <dbReference type="NCBI Taxonomy" id="2100421"/>
    <lineage>
        <taxon>Viruses</taxon>
        <taxon>Duplodnaviria</taxon>
        <taxon>Heunggongvirae</taxon>
        <taxon>Uroviricota</taxon>
        <taxon>Caudoviricetes</taxon>
        <taxon>Peduoviridae</taxon>
        <taxon>Maltschvirus</taxon>
        <taxon>Maltschvirus maltsch</taxon>
    </lineage>
</organism>
<evidence type="ECO:0000313" key="6">
    <source>
        <dbReference type="EMBL" id="CAB4200287.1"/>
    </source>
</evidence>
<feature type="domain" description="ParB-like N-terminal" evidence="1">
    <location>
        <begin position="9"/>
        <end position="97"/>
    </location>
</feature>
<evidence type="ECO:0000259" key="1">
    <source>
        <dbReference type="SMART" id="SM00470"/>
    </source>
</evidence>
<dbReference type="EMBL" id="LR796201">
    <property type="protein sequence ID" value="CAB4126933.1"/>
    <property type="molecule type" value="Genomic_DNA"/>
</dbReference>
<evidence type="ECO:0000313" key="3">
    <source>
        <dbReference type="EMBL" id="CAB4126933.1"/>
    </source>
</evidence>
<dbReference type="Pfam" id="PF02195">
    <property type="entry name" value="ParB_N"/>
    <property type="match status" value="1"/>
</dbReference>
<reference evidence="2" key="1">
    <citation type="submission" date="2020-04" db="EMBL/GenBank/DDBJ databases">
        <authorList>
            <person name="Chiriac C."/>
            <person name="Salcher M."/>
            <person name="Ghai R."/>
            <person name="Kavagutti S V."/>
        </authorList>
    </citation>
    <scope>NUCLEOTIDE SEQUENCE</scope>
</reference>
<name>A0A6J5KJC9_9CAUD</name>
<accession>A0A6J5KJC9</accession>
<evidence type="ECO:0000313" key="2">
    <source>
        <dbReference type="EMBL" id="CAB4121625.1"/>
    </source>
</evidence>
<dbReference type="Gene3D" id="3.90.1530.10">
    <property type="entry name" value="Conserved hypothetical protein from pyrococcus furiosus pfu- 392566-001, ParB domain"/>
    <property type="match status" value="1"/>
</dbReference>
<dbReference type="InterPro" id="IPR036086">
    <property type="entry name" value="ParB/Sulfiredoxin_sf"/>
</dbReference>
<dbReference type="EMBL" id="LR796468">
    <property type="protein sequence ID" value="CAB4146396.1"/>
    <property type="molecule type" value="Genomic_DNA"/>
</dbReference>
<protein>
    <submittedName>
        <fullName evidence="2">ParB/Sulfiredoxin</fullName>
    </submittedName>
</protein>
<sequence length="163" mass="18939">MKDLTWTTQQRKLSVLKEFEHNPRQITENDFERLKKSLNEFGYVEIIAIDTDNTILAGHMRVRALKKLGHKGLIDVRVPSRPLTDEERKKYVLISNRVNGDWDFDALANNWDIDLLVDVGFTPEELHLDIDPIIDDDEDKPICDKCESCGQKIKAKRTKKAYD</sequence>
<dbReference type="EMBL" id="LR796264">
    <property type="protein sequence ID" value="CAB4132505.1"/>
    <property type="molecule type" value="Genomic_DNA"/>
</dbReference>
<dbReference type="SMART" id="SM00470">
    <property type="entry name" value="ParB"/>
    <property type="match status" value="1"/>
</dbReference>
<proteinExistence type="predicted"/>
<dbReference type="InterPro" id="IPR003115">
    <property type="entry name" value="ParB_N"/>
</dbReference>
<dbReference type="EMBL" id="LR797304">
    <property type="protein sequence ID" value="CAB4200287.1"/>
    <property type="molecule type" value="Genomic_DNA"/>
</dbReference>
<dbReference type="SUPFAM" id="SSF110849">
    <property type="entry name" value="ParB/Sulfiredoxin"/>
    <property type="match status" value="1"/>
</dbReference>
<evidence type="ECO:0000313" key="5">
    <source>
        <dbReference type="EMBL" id="CAB4146396.1"/>
    </source>
</evidence>
<evidence type="ECO:0000313" key="4">
    <source>
        <dbReference type="EMBL" id="CAB4132505.1"/>
    </source>
</evidence>
<dbReference type="EMBL" id="LR796149">
    <property type="protein sequence ID" value="CAB4121625.1"/>
    <property type="molecule type" value="Genomic_DNA"/>
</dbReference>
<gene>
    <name evidence="6" type="ORF">UFOVP1357_38</name>
    <name evidence="2" type="ORF">UFOVP18_34</name>
    <name evidence="4" type="ORF">UFOVP258_27</name>
    <name evidence="5" type="ORF">UFOVP502_19</name>
    <name evidence="3" type="ORF">UFOVP82_36</name>
</gene>